<evidence type="ECO:0000256" key="2">
    <source>
        <dbReference type="SAM" id="Phobius"/>
    </source>
</evidence>
<evidence type="ECO:0000313" key="4">
    <source>
        <dbReference type="Proteomes" id="UP000007947"/>
    </source>
</evidence>
<feature type="transmembrane region" description="Helical" evidence="2">
    <location>
        <begin position="166"/>
        <end position="185"/>
    </location>
</feature>
<evidence type="ECO:0000256" key="1">
    <source>
        <dbReference type="SAM" id="MobiDB-lite"/>
    </source>
</evidence>
<dbReference type="STRING" id="1032480.MLP_48640"/>
<dbReference type="OrthoDB" id="3695950at2"/>
<dbReference type="Proteomes" id="UP000007947">
    <property type="component" value="Chromosome"/>
</dbReference>
<feature type="transmembrane region" description="Helical" evidence="2">
    <location>
        <begin position="12"/>
        <end position="31"/>
    </location>
</feature>
<reference evidence="3 4" key="1">
    <citation type="submission" date="2011-05" db="EMBL/GenBank/DDBJ databases">
        <title>Whole genome sequence of Microlunatus phosphovorus NM-1.</title>
        <authorList>
            <person name="Hosoyama A."/>
            <person name="Sasaki K."/>
            <person name="Harada T."/>
            <person name="Igarashi R."/>
            <person name="Kawakoshi A."/>
            <person name="Sasagawa M."/>
            <person name="Fukada J."/>
            <person name="Nakamura S."/>
            <person name="Katano Y."/>
            <person name="Hanada S."/>
            <person name="Kamagata Y."/>
            <person name="Nakamura N."/>
            <person name="Yamazaki S."/>
            <person name="Fujita N."/>
        </authorList>
    </citation>
    <scope>NUCLEOTIDE SEQUENCE [LARGE SCALE GENOMIC DNA]</scope>
    <source>
        <strain evidence="4">ATCC 700054 / DSM 10555 / JCM 9379 / NBRC 101784 / NCIMB 13414 / VKM Ac-1990 / NM-1</strain>
    </source>
</reference>
<keyword evidence="2" id="KW-0812">Transmembrane</keyword>
<keyword evidence="2" id="KW-0472">Membrane</keyword>
<name>F5XFE0_MICPN</name>
<dbReference type="RefSeq" id="WP_013865702.1">
    <property type="nucleotide sequence ID" value="NC_015635.1"/>
</dbReference>
<dbReference type="HOGENOM" id="CLU_794133_0_0_11"/>
<organism evidence="3 4">
    <name type="scientific">Microlunatus phosphovorus (strain ATCC 700054 / DSM 10555 / JCM 9379 / NBRC 101784 / NCIMB 13414 / VKM Ac-1990 / NM-1)</name>
    <dbReference type="NCBI Taxonomy" id="1032480"/>
    <lineage>
        <taxon>Bacteria</taxon>
        <taxon>Bacillati</taxon>
        <taxon>Actinomycetota</taxon>
        <taxon>Actinomycetes</taxon>
        <taxon>Propionibacteriales</taxon>
        <taxon>Propionibacteriaceae</taxon>
        <taxon>Microlunatus</taxon>
    </lineage>
</organism>
<sequence length="349" mass="35987">MDVWGITLATLRRWYVCLPIVAVAVLMALLAGRTASPEYDATGTVMLTPPRVSSEIANPFINVQGASEALTVILNGPETAAQLDERGLTGGVIVTSGSRTSVIVMRSTAGDQANALGLIDAAIEIGEHELETRQDEAGIAKSSYIGMEVLAAPSITGIANDTAVRVQAVILGLGAVVGVTLAVLFDDIMGFIRRRRGERQGGVPGGKRGKKRKGLEDKVEAGTGDGEESDSKPPNQSEDSINEEQSPTGTVPVADLESSNEAGVSSDSPGAKQVDTGPDSQPAASEDVAVEVELHENEDSGTQGSGATDGPDSVDVDESEAASASLEVNGQDSAADSDYVSTSQPQRGQ</sequence>
<dbReference type="EMBL" id="AP012204">
    <property type="protein sequence ID" value="BAK37878.1"/>
    <property type="molecule type" value="Genomic_DNA"/>
</dbReference>
<feature type="compositionally biased region" description="Polar residues" evidence="1">
    <location>
        <begin position="232"/>
        <end position="249"/>
    </location>
</feature>
<gene>
    <name evidence="3" type="ordered locus">MLP_48640</name>
</gene>
<feature type="region of interest" description="Disordered" evidence="1">
    <location>
        <begin position="198"/>
        <end position="349"/>
    </location>
</feature>
<evidence type="ECO:0000313" key="3">
    <source>
        <dbReference type="EMBL" id="BAK37878.1"/>
    </source>
</evidence>
<dbReference type="eggNOG" id="COG3206">
    <property type="taxonomic scope" value="Bacteria"/>
</dbReference>
<accession>F5XFE0</accession>
<keyword evidence="4" id="KW-1185">Reference proteome</keyword>
<feature type="compositionally biased region" description="Polar residues" evidence="1">
    <location>
        <begin position="257"/>
        <end position="268"/>
    </location>
</feature>
<protein>
    <recommendedName>
        <fullName evidence="5">Polysaccharide chain length determinant N-terminal domain-containing protein</fullName>
    </recommendedName>
</protein>
<feature type="compositionally biased region" description="Polar residues" evidence="1">
    <location>
        <begin position="326"/>
        <end position="349"/>
    </location>
</feature>
<evidence type="ECO:0008006" key="5">
    <source>
        <dbReference type="Google" id="ProtNLM"/>
    </source>
</evidence>
<dbReference type="KEGG" id="mph:MLP_48640"/>
<proteinExistence type="predicted"/>
<keyword evidence="2" id="KW-1133">Transmembrane helix</keyword>
<dbReference type="AlphaFoldDB" id="F5XFE0"/>